<dbReference type="AlphaFoldDB" id="A0A0B7FEZ7"/>
<evidence type="ECO:0000313" key="3">
    <source>
        <dbReference type="Proteomes" id="UP000059188"/>
    </source>
</evidence>
<proteinExistence type="predicted"/>
<protein>
    <submittedName>
        <fullName evidence="2">Uncharacterized protein</fullName>
    </submittedName>
</protein>
<sequence length="87" mass="9772">MSSGDNCDPYDPDFPCSRGRADPGVATRHLIYPPGTRVQIRTNGLQYEATVVKLEVESGRYIVRDDHRNDVYVPHSDVTHAIIPPHE</sequence>
<keyword evidence="3" id="KW-1185">Reference proteome</keyword>
<organism evidence="2 3">
    <name type="scientific">Thanatephorus cucumeris (strain AG1-IB / isolate 7/3/14)</name>
    <name type="common">Lettuce bottom rot fungus</name>
    <name type="synonym">Rhizoctonia solani</name>
    <dbReference type="NCBI Taxonomy" id="1108050"/>
    <lineage>
        <taxon>Eukaryota</taxon>
        <taxon>Fungi</taxon>
        <taxon>Dikarya</taxon>
        <taxon>Basidiomycota</taxon>
        <taxon>Agaricomycotina</taxon>
        <taxon>Agaricomycetes</taxon>
        <taxon>Cantharellales</taxon>
        <taxon>Ceratobasidiaceae</taxon>
        <taxon>Rhizoctonia</taxon>
        <taxon>Rhizoctonia solani AG-1</taxon>
    </lineage>
</organism>
<dbReference type="Proteomes" id="UP000059188">
    <property type="component" value="Unassembled WGS sequence"/>
</dbReference>
<name>A0A0B7FEZ7_THACB</name>
<dbReference type="EMBL" id="LN679101">
    <property type="protein sequence ID" value="CEL55484.1"/>
    <property type="molecule type" value="Genomic_DNA"/>
</dbReference>
<reference evidence="2 3" key="1">
    <citation type="submission" date="2014-11" db="EMBL/GenBank/DDBJ databases">
        <authorList>
            <person name="Wibberg Daniel"/>
        </authorList>
    </citation>
    <scope>NUCLEOTIDE SEQUENCE [LARGE SCALE GENOMIC DNA]</scope>
    <source>
        <strain evidence="2">Rhizoctonia solani AG1-IB 7/3/14</strain>
    </source>
</reference>
<accession>A0A0B7FEZ7</accession>
<evidence type="ECO:0000313" key="2">
    <source>
        <dbReference type="EMBL" id="CEL55484.1"/>
    </source>
</evidence>
<feature type="region of interest" description="Disordered" evidence="1">
    <location>
        <begin position="1"/>
        <end position="23"/>
    </location>
</feature>
<gene>
    <name evidence="2" type="ORF">RSOLAG1IB_01496</name>
</gene>
<evidence type="ECO:0000256" key="1">
    <source>
        <dbReference type="SAM" id="MobiDB-lite"/>
    </source>
</evidence>